<reference evidence="1" key="1">
    <citation type="submission" date="2020-10" db="EMBL/GenBank/DDBJ databases">
        <authorList>
            <person name="Gilroy R."/>
        </authorList>
    </citation>
    <scope>NUCLEOTIDE SEQUENCE</scope>
    <source>
        <strain evidence="1">CHK165-10780</strain>
    </source>
</reference>
<name>A0A9D0Z0M4_9FIRM</name>
<dbReference type="Pfam" id="PF06949">
    <property type="entry name" value="DUF1292"/>
    <property type="match status" value="1"/>
</dbReference>
<accession>A0A9D0Z0M4</accession>
<dbReference type="AlphaFoldDB" id="A0A9D0Z0M4"/>
<organism evidence="1 2">
    <name type="scientific">Candidatus Faecenecus gallistercoris</name>
    <dbReference type="NCBI Taxonomy" id="2840793"/>
    <lineage>
        <taxon>Bacteria</taxon>
        <taxon>Bacillati</taxon>
        <taxon>Bacillota</taxon>
        <taxon>Bacillota incertae sedis</taxon>
        <taxon>Candidatus Faecenecus</taxon>
    </lineage>
</organism>
<reference evidence="1" key="2">
    <citation type="journal article" date="2021" name="PeerJ">
        <title>Extensive microbial diversity within the chicken gut microbiome revealed by metagenomics and culture.</title>
        <authorList>
            <person name="Gilroy R."/>
            <person name="Ravi A."/>
            <person name="Getino M."/>
            <person name="Pursley I."/>
            <person name="Horton D.L."/>
            <person name="Alikhan N.F."/>
            <person name="Baker D."/>
            <person name="Gharbi K."/>
            <person name="Hall N."/>
            <person name="Watson M."/>
            <person name="Adriaenssens E.M."/>
            <person name="Foster-Nyarko E."/>
            <person name="Jarju S."/>
            <person name="Secka A."/>
            <person name="Antonio M."/>
            <person name="Oren A."/>
            <person name="Chaudhuri R.R."/>
            <person name="La Ragione R."/>
            <person name="Hildebrand F."/>
            <person name="Pallen M.J."/>
        </authorList>
    </citation>
    <scope>NUCLEOTIDE SEQUENCE</scope>
    <source>
        <strain evidence="1">CHK165-10780</strain>
    </source>
</reference>
<sequence>MTEVEVVTLEDGKDYTVVKEKQLDGITYLYLVSDDEEVAIRKVEAINGIDMIVTLDTDEEFDKVAEAFRD</sequence>
<dbReference type="Proteomes" id="UP000886725">
    <property type="component" value="Unassembled WGS sequence"/>
</dbReference>
<dbReference type="EMBL" id="DVFU01000018">
    <property type="protein sequence ID" value="HIQ64243.1"/>
    <property type="molecule type" value="Genomic_DNA"/>
</dbReference>
<evidence type="ECO:0000313" key="2">
    <source>
        <dbReference type="Proteomes" id="UP000886725"/>
    </source>
</evidence>
<comment type="caution">
    <text evidence="1">The sequence shown here is derived from an EMBL/GenBank/DDBJ whole genome shotgun (WGS) entry which is preliminary data.</text>
</comment>
<proteinExistence type="predicted"/>
<dbReference type="InterPro" id="IPR009711">
    <property type="entry name" value="UPF0473"/>
</dbReference>
<protein>
    <submittedName>
        <fullName evidence="1">DUF1292 domain-containing protein</fullName>
    </submittedName>
</protein>
<gene>
    <name evidence="1" type="ORF">IAC85_00730</name>
</gene>
<evidence type="ECO:0000313" key="1">
    <source>
        <dbReference type="EMBL" id="HIQ64243.1"/>
    </source>
</evidence>